<dbReference type="CDD" id="cd01949">
    <property type="entry name" value="GGDEF"/>
    <property type="match status" value="1"/>
</dbReference>
<dbReference type="Pfam" id="PF00990">
    <property type="entry name" value="GGDEF"/>
    <property type="match status" value="1"/>
</dbReference>
<dbReference type="EMBL" id="VZZK01000023">
    <property type="protein sequence ID" value="KAB1077207.1"/>
    <property type="molecule type" value="Genomic_DNA"/>
</dbReference>
<dbReference type="SMART" id="SM00052">
    <property type="entry name" value="EAL"/>
    <property type="match status" value="1"/>
</dbReference>
<dbReference type="Gene3D" id="3.30.70.270">
    <property type="match status" value="1"/>
</dbReference>
<dbReference type="NCBIfam" id="TIGR00254">
    <property type="entry name" value="GGDEF"/>
    <property type="match status" value="1"/>
</dbReference>
<dbReference type="PANTHER" id="PTHR33121">
    <property type="entry name" value="CYCLIC DI-GMP PHOSPHODIESTERASE PDEF"/>
    <property type="match status" value="1"/>
</dbReference>
<evidence type="ECO:0000259" key="3">
    <source>
        <dbReference type="PROSITE" id="PS50887"/>
    </source>
</evidence>
<dbReference type="Pfam" id="PF00563">
    <property type="entry name" value="EAL"/>
    <property type="match status" value="1"/>
</dbReference>
<keyword evidence="5" id="KW-1185">Reference proteome</keyword>
<name>A0A6L3T2B4_9HYPH</name>
<dbReference type="SUPFAM" id="SSF55073">
    <property type="entry name" value="Nucleotide cyclase"/>
    <property type="match status" value="1"/>
</dbReference>
<dbReference type="PROSITE" id="PS50887">
    <property type="entry name" value="GGDEF"/>
    <property type="match status" value="1"/>
</dbReference>
<feature type="transmembrane region" description="Helical" evidence="1">
    <location>
        <begin position="126"/>
        <end position="144"/>
    </location>
</feature>
<proteinExistence type="predicted"/>
<feature type="transmembrane region" description="Helical" evidence="1">
    <location>
        <begin position="97"/>
        <end position="114"/>
    </location>
</feature>
<dbReference type="InterPro" id="IPR035919">
    <property type="entry name" value="EAL_sf"/>
</dbReference>
<feature type="transmembrane region" description="Helical" evidence="1">
    <location>
        <begin position="151"/>
        <end position="170"/>
    </location>
</feature>
<sequence>MQADLIKALDTELAKHGHEKRCPMLKQLYQAQQEQVQRKDAGSAIWFVGALYVLFSLTDAVLIGDVFIYAVTLRIAVGIVYVAAISLQIRYGVKGSLVELQCALGIVIGYSAWLSLTSYSNQVGNALYYLSFGTVFMMVSNLFFNFRFRVAAITSGLITIIFFTAVSQLFDATAGFYAAIGSLYLLSLVLTLFLNWKLNVERYRVFLNSLRAESRQKQATERGEELLRLSTTDALTGLRNRRATDQLLANFWREWRANAVPFAVILIDVDYFKMFNDYYGHQQGDACLIAVARAMENVVVDHRCALGRFGGEEFIILMPAPDSQHVLDIAERIRHCVQALSIPHEARSDHLATVTVSVGTAFCSDVTGEKPEKIITAADRALYWAKDSNRNCVKSFDPNVADKDTTNDVVVEAIRTAIEQKRVTLAFQPIWSIESGRLFAAEALMRLTAPGGSPISPAVFIPVAERSGLIVELGAWAIREACGMLAANLALPRISVNVSAVQLLKSNFVELVDTTLRESRVSPARLAIEITEGLEIDEHAGIINAIDGLRTIGVNVWLDDFGTGFAGLSCLSKIKFDTVKIDRLFVQASETPRGAKLLKDIVGLVANSGQNIIVEGIETLEQCELLKGYGVSLLQGFYFNRPMSADALNLLLAKSSKLMVGAVAA</sequence>
<feature type="transmembrane region" description="Helical" evidence="1">
    <location>
        <begin position="176"/>
        <end position="196"/>
    </location>
</feature>
<dbReference type="PROSITE" id="PS50883">
    <property type="entry name" value="EAL"/>
    <property type="match status" value="1"/>
</dbReference>
<protein>
    <submittedName>
        <fullName evidence="4">EAL domain-containing protein</fullName>
    </submittedName>
</protein>
<evidence type="ECO:0000313" key="4">
    <source>
        <dbReference type="EMBL" id="KAB1077207.1"/>
    </source>
</evidence>
<comment type="caution">
    <text evidence="4">The sequence shown here is derived from an EMBL/GenBank/DDBJ whole genome shotgun (WGS) entry which is preliminary data.</text>
</comment>
<dbReference type="Gene3D" id="3.20.20.450">
    <property type="entry name" value="EAL domain"/>
    <property type="match status" value="1"/>
</dbReference>
<dbReference type="InterPro" id="IPR043128">
    <property type="entry name" value="Rev_trsase/Diguanyl_cyclase"/>
</dbReference>
<evidence type="ECO:0000259" key="2">
    <source>
        <dbReference type="PROSITE" id="PS50883"/>
    </source>
</evidence>
<keyword evidence="1" id="KW-0472">Membrane</keyword>
<reference evidence="4 5" key="1">
    <citation type="submission" date="2019-09" db="EMBL/GenBank/DDBJ databases">
        <title>YIM 48816 draft genome.</title>
        <authorList>
            <person name="Jiang L."/>
        </authorList>
    </citation>
    <scope>NUCLEOTIDE SEQUENCE [LARGE SCALE GENOMIC DNA]</scope>
    <source>
        <strain evidence="4 5">YIM 48816</strain>
    </source>
</reference>
<dbReference type="CDD" id="cd01948">
    <property type="entry name" value="EAL"/>
    <property type="match status" value="1"/>
</dbReference>
<accession>A0A6L3T2B4</accession>
<dbReference type="SMART" id="SM00267">
    <property type="entry name" value="GGDEF"/>
    <property type="match status" value="1"/>
</dbReference>
<dbReference type="AlphaFoldDB" id="A0A6L3T2B4"/>
<evidence type="ECO:0000313" key="5">
    <source>
        <dbReference type="Proteomes" id="UP000474159"/>
    </source>
</evidence>
<dbReference type="InterPro" id="IPR029787">
    <property type="entry name" value="Nucleotide_cyclase"/>
</dbReference>
<dbReference type="InterPro" id="IPR001633">
    <property type="entry name" value="EAL_dom"/>
</dbReference>
<dbReference type="SUPFAM" id="SSF141868">
    <property type="entry name" value="EAL domain-like"/>
    <property type="match status" value="1"/>
</dbReference>
<dbReference type="PANTHER" id="PTHR33121:SF70">
    <property type="entry name" value="SIGNALING PROTEIN YKOW"/>
    <property type="match status" value="1"/>
</dbReference>
<feature type="domain" description="EAL" evidence="2">
    <location>
        <begin position="407"/>
        <end position="656"/>
    </location>
</feature>
<keyword evidence="1" id="KW-1133">Transmembrane helix</keyword>
<evidence type="ECO:0000256" key="1">
    <source>
        <dbReference type="SAM" id="Phobius"/>
    </source>
</evidence>
<keyword evidence="1" id="KW-0812">Transmembrane</keyword>
<dbReference type="Proteomes" id="UP000474159">
    <property type="component" value="Unassembled WGS sequence"/>
</dbReference>
<organism evidence="4 5">
    <name type="scientific">Methylobacterium soli</name>
    <dbReference type="NCBI Taxonomy" id="553447"/>
    <lineage>
        <taxon>Bacteria</taxon>
        <taxon>Pseudomonadati</taxon>
        <taxon>Pseudomonadota</taxon>
        <taxon>Alphaproteobacteria</taxon>
        <taxon>Hyphomicrobiales</taxon>
        <taxon>Methylobacteriaceae</taxon>
        <taxon>Methylobacterium</taxon>
    </lineage>
</organism>
<feature type="transmembrane region" description="Helical" evidence="1">
    <location>
        <begin position="67"/>
        <end position="85"/>
    </location>
</feature>
<dbReference type="InterPro" id="IPR000160">
    <property type="entry name" value="GGDEF_dom"/>
</dbReference>
<dbReference type="GO" id="GO:0071111">
    <property type="term" value="F:cyclic-guanylate-specific phosphodiesterase activity"/>
    <property type="evidence" value="ECO:0007669"/>
    <property type="project" value="InterPro"/>
</dbReference>
<dbReference type="InterPro" id="IPR050706">
    <property type="entry name" value="Cyclic-di-GMP_PDE-like"/>
</dbReference>
<dbReference type="OrthoDB" id="9814202at2"/>
<dbReference type="FunFam" id="3.30.70.270:FF:000001">
    <property type="entry name" value="Diguanylate cyclase domain protein"/>
    <property type="match status" value="1"/>
</dbReference>
<gene>
    <name evidence="4" type="ORF">F6X53_19935</name>
</gene>
<feature type="domain" description="GGDEF" evidence="3">
    <location>
        <begin position="260"/>
        <end position="398"/>
    </location>
</feature>
<feature type="transmembrane region" description="Helical" evidence="1">
    <location>
        <begin position="44"/>
        <end position="61"/>
    </location>
</feature>